<name>A0ABP5T234_9ACTN</name>
<keyword evidence="3" id="KW-1185">Reference proteome</keyword>
<organism evidence="2 3">
    <name type="scientific">Dactylosporangium salmoneum</name>
    <dbReference type="NCBI Taxonomy" id="53361"/>
    <lineage>
        <taxon>Bacteria</taxon>
        <taxon>Bacillati</taxon>
        <taxon>Actinomycetota</taxon>
        <taxon>Actinomycetes</taxon>
        <taxon>Micromonosporales</taxon>
        <taxon>Micromonosporaceae</taxon>
        <taxon>Dactylosporangium</taxon>
    </lineage>
</organism>
<accession>A0ABP5T234</accession>
<evidence type="ECO:0000313" key="2">
    <source>
        <dbReference type="EMBL" id="GAA2341910.1"/>
    </source>
</evidence>
<gene>
    <name evidence="2" type="ORF">GCM10010170_025720</name>
</gene>
<dbReference type="Proteomes" id="UP001501444">
    <property type="component" value="Unassembled WGS sequence"/>
</dbReference>
<proteinExistence type="predicted"/>
<comment type="caution">
    <text evidence="2">The sequence shown here is derived from an EMBL/GenBank/DDBJ whole genome shotgun (WGS) entry which is preliminary data.</text>
</comment>
<feature type="region of interest" description="Disordered" evidence="1">
    <location>
        <begin position="42"/>
        <end position="68"/>
    </location>
</feature>
<sequence length="68" mass="7055">MVALALLLGFTLAVLGWGLLSLQSAVVACAALATLAVRVAPARARPAGRRGRRWGSSAATEDPRSRAR</sequence>
<evidence type="ECO:0000313" key="3">
    <source>
        <dbReference type="Proteomes" id="UP001501444"/>
    </source>
</evidence>
<reference evidence="3" key="1">
    <citation type="journal article" date="2019" name="Int. J. Syst. Evol. Microbiol.">
        <title>The Global Catalogue of Microorganisms (GCM) 10K type strain sequencing project: providing services to taxonomists for standard genome sequencing and annotation.</title>
        <authorList>
            <consortium name="The Broad Institute Genomics Platform"/>
            <consortium name="The Broad Institute Genome Sequencing Center for Infectious Disease"/>
            <person name="Wu L."/>
            <person name="Ma J."/>
        </authorList>
    </citation>
    <scope>NUCLEOTIDE SEQUENCE [LARGE SCALE GENOMIC DNA]</scope>
    <source>
        <strain evidence="3">JCM 3272</strain>
    </source>
</reference>
<protein>
    <submittedName>
        <fullName evidence="2">Uncharacterized protein</fullName>
    </submittedName>
</protein>
<evidence type="ECO:0000256" key="1">
    <source>
        <dbReference type="SAM" id="MobiDB-lite"/>
    </source>
</evidence>
<dbReference type="EMBL" id="BAAARV010000021">
    <property type="protein sequence ID" value="GAA2341910.1"/>
    <property type="molecule type" value="Genomic_DNA"/>
</dbReference>